<sequence>MASDYHTNEKVKWRWGKGFGEGYIRDKYTDSVTLTLQGEDVTRDASPNNPAYLIEQQDGAEVLKLASEISKAS</sequence>
<dbReference type="EMBL" id="JAOWKX010000001">
    <property type="protein sequence ID" value="MCV2883452.1"/>
    <property type="molecule type" value="Genomic_DNA"/>
</dbReference>
<organism evidence="2 3">
    <name type="scientific">Fluctibacter corallii</name>
    <dbReference type="NCBI Taxonomy" id="2984329"/>
    <lineage>
        <taxon>Bacteria</taxon>
        <taxon>Pseudomonadati</taxon>
        <taxon>Pseudomonadota</taxon>
        <taxon>Gammaproteobacteria</taxon>
        <taxon>Alteromonadales</taxon>
        <taxon>Alteromonadaceae</taxon>
        <taxon>Fluctibacter</taxon>
    </lineage>
</organism>
<name>A0ABT3A434_9ALTE</name>
<evidence type="ECO:0000313" key="2">
    <source>
        <dbReference type="EMBL" id="MCV2883452.1"/>
    </source>
</evidence>
<dbReference type="RefSeq" id="WP_263710651.1">
    <property type="nucleotide sequence ID" value="NZ_JAOWKX010000001.1"/>
</dbReference>
<dbReference type="Proteomes" id="UP001652504">
    <property type="component" value="Unassembled WGS sequence"/>
</dbReference>
<evidence type="ECO:0000259" key="1">
    <source>
        <dbReference type="Pfam" id="PF11160"/>
    </source>
</evidence>
<accession>A0ABT3A434</accession>
<dbReference type="Pfam" id="PF11160">
    <property type="entry name" value="Hva1_TUDOR"/>
    <property type="match status" value="1"/>
</dbReference>
<protein>
    <submittedName>
        <fullName evidence="2">DUF2945 domain-containing protein</fullName>
    </submittedName>
</protein>
<keyword evidence="3" id="KW-1185">Reference proteome</keyword>
<comment type="caution">
    <text evidence="2">The sequence shown here is derived from an EMBL/GenBank/DDBJ whole genome shotgun (WGS) entry which is preliminary data.</text>
</comment>
<feature type="domain" description="Hypervirulence associated protein TUDOR" evidence="1">
    <location>
        <begin position="10"/>
        <end position="69"/>
    </location>
</feature>
<gene>
    <name evidence="2" type="ORF">OE749_01910</name>
</gene>
<reference evidence="2 3" key="1">
    <citation type="submission" date="2022-10" db="EMBL/GenBank/DDBJ databases">
        <title>Aestuariibacter sp. AA17 isolated from Montipora capitata coral fragment.</title>
        <authorList>
            <person name="Emsley S.A."/>
            <person name="Pfannmuller K.M."/>
            <person name="Loughran R.M."/>
            <person name="Shlafstein M."/>
            <person name="Papke E."/>
            <person name="Saw J.H."/>
            <person name="Ushijima B."/>
            <person name="Videau P."/>
        </authorList>
    </citation>
    <scope>NUCLEOTIDE SEQUENCE [LARGE SCALE GENOMIC DNA]</scope>
    <source>
        <strain evidence="2 3">AA17</strain>
    </source>
</reference>
<dbReference type="InterPro" id="IPR021331">
    <property type="entry name" value="Hva1_TUDOR"/>
</dbReference>
<proteinExistence type="predicted"/>
<evidence type="ECO:0000313" key="3">
    <source>
        <dbReference type="Proteomes" id="UP001652504"/>
    </source>
</evidence>